<gene>
    <name evidence="2" type="ORF">BGAL_0299g00130</name>
</gene>
<dbReference type="EMBL" id="PQXL01000299">
    <property type="protein sequence ID" value="THV47622.1"/>
    <property type="molecule type" value="Genomic_DNA"/>
</dbReference>
<dbReference type="AlphaFoldDB" id="A0A4S8QUP6"/>
<accession>A0A4S8QUP6</accession>
<feature type="coiled-coil region" evidence="1">
    <location>
        <begin position="24"/>
        <end position="87"/>
    </location>
</feature>
<name>A0A4S8QUP6_9HELO</name>
<reference evidence="2 3" key="1">
    <citation type="submission" date="2017-12" db="EMBL/GenBank/DDBJ databases">
        <title>Comparative genomics of Botrytis spp.</title>
        <authorList>
            <person name="Valero-Jimenez C.A."/>
            <person name="Tapia P."/>
            <person name="Veloso J."/>
            <person name="Silva-Moreno E."/>
            <person name="Staats M."/>
            <person name="Valdes J.H."/>
            <person name="Van Kan J.A.L."/>
        </authorList>
    </citation>
    <scope>NUCLEOTIDE SEQUENCE [LARGE SCALE GENOMIC DNA]</scope>
    <source>
        <strain evidence="2 3">MUCL435</strain>
    </source>
</reference>
<keyword evidence="1" id="KW-0175">Coiled coil</keyword>
<evidence type="ECO:0000313" key="2">
    <source>
        <dbReference type="EMBL" id="THV47622.1"/>
    </source>
</evidence>
<keyword evidence="3" id="KW-1185">Reference proteome</keyword>
<organism evidence="2 3">
    <name type="scientific">Botrytis galanthina</name>
    <dbReference type="NCBI Taxonomy" id="278940"/>
    <lineage>
        <taxon>Eukaryota</taxon>
        <taxon>Fungi</taxon>
        <taxon>Dikarya</taxon>
        <taxon>Ascomycota</taxon>
        <taxon>Pezizomycotina</taxon>
        <taxon>Leotiomycetes</taxon>
        <taxon>Helotiales</taxon>
        <taxon>Sclerotiniaceae</taxon>
        <taxon>Botrytis</taxon>
    </lineage>
</organism>
<evidence type="ECO:0000313" key="3">
    <source>
        <dbReference type="Proteomes" id="UP000308671"/>
    </source>
</evidence>
<comment type="caution">
    <text evidence="2">The sequence shown here is derived from an EMBL/GenBank/DDBJ whole genome shotgun (WGS) entry which is preliminary data.</text>
</comment>
<sequence>MGAAIKVAQEHNDPETVQKLKNLLSERTMTLAQMEATLSALKQEVSIKAGAEEERLEREIVDHEVRVEKEKARKAEIEHALEAIEDGTAVRDKVRKRDA</sequence>
<dbReference type="Proteomes" id="UP000308671">
    <property type="component" value="Unassembled WGS sequence"/>
</dbReference>
<evidence type="ECO:0000256" key="1">
    <source>
        <dbReference type="SAM" id="Coils"/>
    </source>
</evidence>
<proteinExistence type="predicted"/>
<protein>
    <submittedName>
        <fullName evidence="2">Uncharacterized protein</fullName>
    </submittedName>
</protein>
<dbReference type="OrthoDB" id="3528260at2759"/>